<keyword evidence="2 3" id="KW-0732">Signal</keyword>
<evidence type="ECO:0000256" key="1">
    <source>
        <dbReference type="ARBA" id="ARBA00005695"/>
    </source>
</evidence>
<sequence length="518" mass="56867">MTVQARVRAIAAGAVAAASLFGAGEAPANTLTGAFDTGPAGAPQQFNPLTATAGYSWFNKYFGTLVLYNAEMTKIEGDLASDWNVSPDGKTITFHLRKGVKWQDGQPFTAKDVKFTLDLLKNPDLPNQFWARLADIQSVAVPDDNTVVLTLGKPNLALVDALTNVMIVPEHALASIPVKDLRTAAWWKTQPVGTGPFKWGKYVPDQYVELDANPGYYRGRPHIDALINRYFKDDGAAVLALQSGDIQYSYMSLAQVRNTKAERFRTIAGPSRVVNYVGVNFSDPRFKDLRVRQALLMAIDRAGLIKNLYAGQAQVANCVLTEPQYVPSNLKPYAYDPAAAKRLLDEAGWSKFAGQPIELLTYYTDPVSRNAMAVIQAMFAAVGVNVQPRFVDAPTYGELVRAGKFAMTFAGTTNGPDPDVLSSVLMSQYAPPRGYNLMRVNMPELDKLFDEGRAATDTAKRASVYQDVCRYTNANLPWLPVLEANRFAGVSTQVQDFVWTPAPGGGRYMDHPERWSVK</sequence>
<dbReference type="Gene3D" id="3.40.190.10">
    <property type="entry name" value="Periplasmic binding protein-like II"/>
    <property type="match status" value="1"/>
</dbReference>
<accession>A0ABX5KP34</accession>
<evidence type="ECO:0000256" key="2">
    <source>
        <dbReference type="ARBA" id="ARBA00022729"/>
    </source>
</evidence>
<dbReference type="CDD" id="cd00995">
    <property type="entry name" value="PBP2_NikA_DppA_OppA_like"/>
    <property type="match status" value="1"/>
</dbReference>
<comment type="caution">
    <text evidence="5">The sequence shown here is derived from an EMBL/GenBank/DDBJ whole genome shotgun (WGS) entry which is preliminary data.</text>
</comment>
<dbReference type="InterPro" id="IPR023765">
    <property type="entry name" value="SBP_5_CS"/>
</dbReference>
<name>A0ABX5KP34_9BURK</name>
<dbReference type="InterPro" id="IPR030678">
    <property type="entry name" value="Peptide/Ni-bd"/>
</dbReference>
<dbReference type="PIRSF" id="PIRSF002741">
    <property type="entry name" value="MppA"/>
    <property type="match status" value="1"/>
</dbReference>
<gene>
    <name evidence="5" type="ORF">C7402_11144</name>
</gene>
<proteinExistence type="inferred from homology"/>
<dbReference type="InterPro" id="IPR000914">
    <property type="entry name" value="SBP_5_dom"/>
</dbReference>
<dbReference type="EMBL" id="QEOB01000011">
    <property type="protein sequence ID" value="PVX81142.1"/>
    <property type="molecule type" value="Genomic_DNA"/>
</dbReference>
<dbReference type="Gene3D" id="3.10.105.10">
    <property type="entry name" value="Dipeptide-binding Protein, Domain 3"/>
    <property type="match status" value="1"/>
</dbReference>
<dbReference type="SUPFAM" id="SSF53850">
    <property type="entry name" value="Periplasmic binding protein-like II"/>
    <property type="match status" value="1"/>
</dbReference>
<evidence type="ECO:0000256" key="3">
    <source>
        <dbReference type="SAM" id="SignalP"/>
    </source>
</evidence>
<keyword evidence="6" id="KW-1185">Reference proteome</keyword>
<evidence type="ECO:0000313" key="6">
    <source>
        <dbReference type="Proteomes" id="UP000245712"/>
    </source>
</evidence>
<feature type="chain" id="PRO_5045619102" evidence="3">
    <location>
        <begin position="29"/>
        <end position="518"/>
    </location>
</feature>
<feature type="signal peptide" evidence="3">
    <location>
        <begin position="1"/>
        <end position="28"/>
    </location>
</feature>
<organism evidence="5 6">
    <name type="scientific">Paraburkholderia unamae</name>
    <dbReference type="NCBI Taxonomy" id="219649"/>
    <lineage>
        <taxon>Bacteria</taxon>
        <taxon>Pseudomonadati</taxon>
        <taxon>Pseudomonadota</taxon>
        <taxon>Betaproteobacteria</taxon>
        <taxon>Burkholderiales</taxon>
        <taxon>Burkholderiaceae</taxon>
        <taxon>Paraburkholderia</taxon>
    </lineage>
</organism>
<dbReference type="PANTHER" id="PTHR30290">
    <property type="entry name" value="PERIPLASMIC BINDING COMPONENT OF ABC TRANSPORTER"/>
    <property type="match status" value="1"/>
</dbReference>
<dbReference type="RefSeq" id="WP_116612218.1">
    <property type="nucleotide sequence ID" value="NZ_QEOB01000011.1"/>
</dbReference>
<dbReference type="PROSITE" id="PS01040">
    <property type="entry name" value="SBP_BACTERIAL_5"/>
    <property type="match status" value="1"/>
</dbReference>
<dbReference type="Pfam" id="PF00496">
    <property type="entry name" value="SBP_bac_5"/>
    <property type="match status" value="1"/>
</dbReference>
<dbReference type="PANTHER" id="PTHR30290:SF38">
    <property type="entry name" value="D,D-DIPEPTIDE-BINDING PERIPLASMIC PROTEIN DDPA-RELATED"/>
    <property type="match status" value="1"/>
</dbReference>
<comment type="similarity">
    <text evidence="1">Belongs to the bacterial solute-binding protein 5 family.</text>
</comment>
<feature type="domain" description="Solute-binding protein family 5" evidence="4">
    <location>
        <begin position="74"/>
        <end position="420"/>
    </location>
</feature>
<evidence type="ECO:0000259" key="4">
    <source>
        <dbReference type="Pfam" id="PF00496"/>
    </source>
</evidence>
<reference evidence="5 6" key="1">
    <citation type="submission" date="2018-05" db="EMBL/GenBank/DDBJ databases">
        <title>Genomic Encyclopedia of Type Strains, Phase IV (KMG-V): Genome sequencing to study the core and pangenomes of soil and plant-associated prokaryotes.</title>
        <authorList>
            <person name="Whitman W."/>
        </authorList>
    </citation>
    <scope>NUCLEOTIDE SEQUENCE [LARGE SCALE GENOMIC DNA]</scope>
    <source>
        <strain evidence="5 6">SCZa-39</strain>
    </source>
</reference>
<protein>
    <submittedName>
        <fullName evidence="5">Peptide/nickel transport system substrate-binding protein</fullName>
    </submittedName>
</protein>
<dbReference type="Proteomes" id="UP000245712">
    <property type="component" value="Unassembled WGS sequence"/>
</dbReference>
<dbReference type="InterPro" id="IPR039424">
    <property type="entry name" value="SBP_5"/>
</dbReference>
<dbReference type="Gene3D" id="3.90.76.10">
    <property type="entry name" value="Dipeptide-binding Protein, Domain 1"/>
    <property type="match status" value="1"/>
</dbReference>
<evidence type="ECO:0000313" key="5">
    <source>
        <dbReference type="EMBL" id="PVX81142.1"/>
    </source>
</evidence>